<evidence type="ECO:0000313" key="2">
    <source>
        <dbReference type="EMBL" id="KGJ51634.1"/>
    </source>
</evidence>
<dbReference type="Gene3D" id="1.10.10.10">
    <property type="entry name" value="Winged helix-like DNA-binding domain superfamily/Winged helix DNA-binding domain"/>
    <property type="match status" value="1"/>
</dbReference>
<dbReference type="RefSeq" id="WP_002606819.1">
    <property type="nucleotide sequence ID" value="NZ_AP025565.1"/>
</dbReference>
<dbReference type="EMBL" id="CP048838">
    <property type="protein sequence ID" value="QJA01036.1"/>
    <property type="molecule type" value="Genomic_DNA"/>
</dbReference>
<dbReference type="InterPro" id="IPR036388">
    <property type="entry name" value="WH-like_DNA-bd_sf"/>
</dbReference>
<evidence type="ECO:0000313" key="3">
    <source>
        <dbReference type="EMBL" id="MCR0232775.1"/>
    </source>
</evidence>
<sequence length="256" mass="30297">MKITREKNLDEIKNGYTKDKRNFYHCNFCDAVFEDGEIFPINGHFYRAEKAVQMHIQKEHGSVFEQLLQLDKKSCSLTDVQKKLLQYIHEGKTDKEIASLTSTSASTVRHQRFVFREKARQAKMYLALYELSVEGMMDNLLEVHDHAAQVDERYVATSEDEEQVLKTMTLSIDPLKLKQIPAKEKKKIIILRKICEFLEPHQVYSEEEINAFLKQIFEDFVSLRRYLIEYGFLHRTKDCQFYSMDLGRIREVEDHE</sequence>
<name>A0A099I0W6_CLOIN</name>
<organism evidence="2 6">
    <name type="scientific">Clostridium innocuum</name>
    <dbReference type="NCBI Taxonomy" id="1522"/>
    <lineage>
        <taxon>Bacteria</taxon>
        <taxon>Bacillati</taxon>
        <taxon>Bacillota</taxon>
        <taxon>Clostridia</taxon>
        <taxon>Eubacteriales</taxon>
        <taxon>Clostridiaceae</taxon>
        <taxon>Clostridium</taxon>
    </lineage>
</organism>
<evidence type="ECO:0000313" key="6">
    <source>
        <dbReference type="Proteomes" id="UP000030008"/>
    </source>
</evidence>
<evidence type="ECO:0000313" key="7">
    <source>
        <dbReference type="Proteomes" id="UP000503330"/>
    </source>
</evidence>
<proteinExistence type="predicted"/>
<dbReference type="InterPro" id="IPR018656">
    <property type="entry name" value="DUF2087"/>
</dbReference>
<dbReference type="EMBL" id="WWTN01000027">
    <property type="protein sequence ID" value="MZH56943.1"/>
    <property type="molecule type" value="Genomic_DNA"/>
</dbReference>
<reference evidence="3" key="4">
    <citation type="journal article" date="2022" name="Clin. Infect. Dis.">
        <title>Association between Clostridium innocuum and antibiotic-associated diarrhea in adults and children: A cross-sectional study and comparative genomics analysis.</title>
        <authorList>
            <person name="Cherny K.E."/>
            <person name="Muscat E.B."/>
            <person name="Balaji A."/>
            <person name="Mukherjee J."/>
            <person name="Ozer E.A."/>
            <person name="Angarone M.P."/>
            <person name="Hauser A.R."/>
            <person name="Sichel J.S."/>
            <person name="Amponsah E."/>
            <person name="Kociolek L.K."/>
        </authorList>
    </citation>
    <scope>NUCLEOTIDE SEQUENCE</scope>
    <source>
        <strain evidence="3">NU1-AC-029v</strain>
    </source>
</reference>
<dbReference type="GO" id="GO:0006355">
    <property type="term" value="P:regulation of DNA-templated transcription"/>
    <property type="evidence" value="ECO:0007669"/>
    <property type="project" value="InterPro"/>
</dbReference>
<evidence type="ECO:0000313" key="5">
    <source>
        <dbReference type="EMBL" id="QJA01036.1"/>
    </source>
</evidence>
<dbReference type="EMBL" id="JAKTMA010000012">
    <property type="protein sequence ID" value="MCR0232775.1"/>
    <property type="molecule type" value="Genomic_DNA"/>
</dbReference>
<reference evidence="2 6" key="1">
    <citation type="submission" date="2014-08" db="EMBL/GenBank/DDBJ databases">
        <title>Clostridium innocuum, an unnegligible vancomycin-resistant pathogen causing extra-intestinal infections.</title>
        <authorList>
            <person name="Feng Y."/>
            <person name="Chiu C.-H."/>
        </authorList>
    </citation>
    <scope>NUCLEOTIDE SEQUENCE [LARGE SCALE GENOMIC DNA]</scope>
    <source>
        <strain evidence="2 6">AN88</strain>
    </source>
</reference>
<accession>A0A099I0W6</accession>
<dbReference type="InterPro" id="IPR016032">
    <property type="entry name" value="Sig_transdc_resp-reg_C-effctor"/>
</dbReference>
<dbReference type="Proteomes" id="UP000503330">
    <property type="component" value="Chromosome"/>
</dbReference>
<reference evidence="5 7" key="3">
    <citation type="submission" date="2020-02" db="EMBL/GenBank/DDBJ databases">
        <authorList>
            <person name="Kociolek L.K."/>
            <person name="Ozer E.A."/>
        </authorList>
    </citation>
    <scope>NUCLEOTIDE SEQUENCE [LARGE SCALE GENOMIC DNA]</scope>
    <source>
        <strain evidence="5 7">ATCC 14501</strain>
    </source>
</reference>
<dbReference type="Pfam" id="PF09860">
    <property type="entry name" value="DUF2087"/>
    <property type="match status" value="1"/>
</dbReference>
<dbReference type="Proteomes" id="UP000604383">
    <property type="component" value="Unassembled WGS sequence"/>
</dbReference>
<evidence type="ECO:0000313" key="4">
    <source>
        <dbReference type="EMBL" id="MZH56943.1"/>
    </source>
</evidence>
<dbReference type="Proteomes" id="UP001203972">
    <property type="component" value="Unassembled WGS sequence"/>
</dbReference>
<dbReference type="SUPFAM" id="SSF46894">
    <property type="entry name" value="C-terminal effector domain of the bipartite response regulators"/>
    <property type="match status" value="1"/>
</dbReference>
<dbReference type="Proteomes" id="UP000030008">
    <property type="component" value="Unassembled WGS sequence"/>
</dbReference>
<feature type="domain" description="DUF2087" evidence="1">
    <location>
        <begin position="176"/>
        <end position="243"/>
    </location>
</feature>
<dbReference type="AlphaFoldDB" id="A0A099I0W6"/>
<evidence type="ECO:0000259" key="1">
    <source>
        <dbReference type="Pfam" id="PF09860"/>
    </source>
</evidence>
<reference evidence="4" key="2">
    <citation type="journal article" date="2019" name="Nat. Med.">
        <title>A library of human gut bacterial isolates paired with longitudinal multiomics data enables mechanistic microbiome research.</title>
        <authorList>
            <person name="Poyet M."/>
            <person name="Groussin M."/>
            <person name="Gibbons S.M."/>
            <person name="Avila-Pacheco J."/>
            <person name="Jiang X."/>
            <person name="Kearney S.M."/>
            <person name="Perrotta A.R."/>
            <person name="Berdy B."/>
            <person name="Zhao S."/>
            <person name="Lieberman T.D."/>
            <person name="Swanson P.K."/>
            <person name="Smith M."/>
            <person name="Roesemann S."/>
            <person name="Alexander J.E."/>
            <person name="Rich S.A."/>
            <person name="Livny J."/>
            <person name="Vlamakis H."/>
            <person name="Clish C."/>
            <person name="Bullock K."/>
            <person name="Deik A."/>
            <person name="Scott J."/>
            <person name="Pierce K.A."/>
            <person name="Xavier R.J."/>
            <person name="Alm E.J."/>
        </authorList>
    </citation>
    <scope>NUCLEOTIDE SEQUENCE</scope>
    <source>
        <strain evidence="4">BIOML-A12</strain>
    </source>
</reference>
<protein>
    <submittedName>
        <fullName evidence="3">DUF2087 domain-containing protein</fullName>
    </submittedName>
    <submittedName>
        <fullName evidence="2">Transcriptional regulator</fullName>
    </submittedName>
</protein>
<gene>
    <name evidence="2" type="ORF">CIAN88_19255</name>
    <name evidence="5" type="ORF">G4D54_00730</name>
    <name evidence="4" type="ORF">GT664_14605</name>
    <name evidence="3" type="ORF">MKC95_08335</name>
</gene>
<dbReference type="EMBL" id="JQIF01000104">
    <property type="protein sequence ID" value="KGJ51634.1"/>
    <property type="molecule type" value="Genomic_DNA"/>
</dbReference>
<dbReference type="GeneID" id="61924017"/>
<dbReference type="GO" id="GO:0003677">
    <property type="term" value="F:DNA binding"/>
    <property type="evidence" value="ECO:0007669"/>
    <property type="project" value="InterPro"/>
</dbReference>